<proteinExistence type="predicted"/>
<sequence length="182" mass="21407">MIYLIGGEARSGKTILRKKLLKEYTISGIGTDSIRYMLSHTLKDSGIDHNNPPEINGPLMWSYIDSLIEDLRVYSSEDYVIEGDVLLPKYLSKYLDYSDVKVCYIGFSNISVSEKIESILKYRNERDWTTQYSEKELRKFVRWGINESKKYKKECKKLGVKYYDIDKDFEESVENIIENFNF</sequence>
<reference evidence="2" key="1">
    <citation type="journal article" date="2015" name="MBio">
        <title>Genome-Resolved Metagenomic Analysis Reveals Roles for Candidate Phyla and Other Microbial Community Members in Biogeochemical Transformations in Oil Reservoirs.</title>
        <authorList>
            <person name="Hu P."/>
            <person name="Tom L."/>
            <person name="Singh A."/>
            <person name="Thomas B.C."/>
            <person name="Baker B.J."/>
            <person name="Piceno Y.M."/>
            <person name="Andersen G.L."/>
            <person name="Banfield J.F."/>
        </authorList>
    </citation>
    <scope>NUCLEOTIDE SEQUENCE [LARGE SCALE GENOMIC DNA]</scope>
</reference>
<dbReference type="Gene3D" id="3.40.50.300">
    <property type="entry name" value="P-loop containing nucleotide triphosphate hydrolases"/>
    <property type="match status" value="1"/>
</dbReference>
<dbReference type="AlphaFoldDB" id="A0A101HHI3"/>
<evidence type="ECO:0008006" key="3">
    <source>
        <dbReference type="Google" id="ProtNLM"/>
    </source>
</evidence>
<gene>
    <name evidence="1" type="ORF">XD93_0609</name>
</gene>
<evidence type="ECO:0000313" key="2">
    <source>
        <dbReference type="Proteomes" id="UP000053904"/>
    </source>
</evidence>
<evidence type="ECO:0000313" key="1">
    <source>
        <dbReference type="EMBL" id="KUK76988.1"/>
    </source>
</evidence>
<organism evidence="1 2">
    <name type="scientific">candidate division WS6 bacterium 34_10</name>
    <dbReference type="NCBI Taxonomy" id="1641389"/>
    <lineage>
        <taxon>Bacteria</taxon>
        <taxon>Candidatus Dojkabacteria</taxon>
    </lineage>
</organism>
<dbReference type="EMBL" id="LGGO01000078">
    <property type="protein sequence ID" value="KUK76988.1"/>
    <property type="molecule type" value="Genomic_DNA"/>
</dbReference>
<dbReference type="InterPro" id="IPR027417">
    <property type="entry name" value="P-loop_NTPase"/>
</dbReference>
<accession>A0A101HHI3</accession>
<name>A0A101HHI3_9BACT</name>
<dbReference type="SUPFAM" id="SSF52540">
    <property type="entry name" value="P-loop containing nucleoside triphosphate hydrolases"/>
    <property type="match status" value="1"/>
</dbReference>
<dbReference type="Proteomes" id="UP000053904">
    <property type="component" value="Unassembled WGS sequence"/>
</dbReference>
<comment type="caution">
    <text evidence="1">The sequence shown here is derived from an EMBL/GenBank/DDBJ whole genome shotgun (WGS) entry which is preliminary data.</text>
</comment>
<protein>
    <recommendedName>
        <fullName evidence="3">Adenylate kinase</fullName>
    </recommendedName>
</protein>